<proteinExistence type="predicted"/>
<dbReference type="CDD" id="cd07429">
    <property type="entry name" value="Cby_like"/>
    <property type="match status" value="1"/>
</dbReference>
<dbReference type="PANTHER" id="PTHR21533">
    <property type="entry name" value="LEUCINE-RICH PROTEIN"/>
    <property type="match status" value="1"/>
</dbReference>
<reference evidence="3 4" key="1">
    <citation type="submission" date="2023-03" db="EMBL/GenBank/DDBJ databases">
        <title>Genome insight into feeding habits of ladybird beetles.</title>
        <authorList>
            <person name="Li H.-S."/>
            <person name="Huang Y.-H."/>
            <person name="Pang H."/>
        </authorList>
    </citation>
    <scope>NUCLEOTIDE SEQUENCE [LARGE SCALE GENOMIC DNA]</scope>
    <source>
        <strain evidence="3">SYSU_2023b</strain>
        <tissue evidence="3">Whole body</tissue>
    </source>
</reference>
<organism evidence="3 4">
    <name type="scientific">Henosepilachna vigintioctopunctata</name>
    <dbReference type="NCBI Taxonomy" id="420089"/>
    <lineage>
        <taxon>Eukaryota</taxon>
        <taxon>Metazoa</taxon>
        <taxon>Ecdysozoa</taxon>
        <taxon>Arthropoda</taxon>
        <taxon>Hexapoda</taxon>
        <taxon>Insecta</taxon>
        <taxon>Pterygota</taxon>
        <taxon>Neoptera</taxon>
        <taxon>Endopterygota</taxon>
        <taxon>Coleoptera</taxon>
        <taxon>Polyphaga</taxon>
        <taxon>Cucujiformia</taxon>
        <taxon>Coccinelloidea</taxon>
        <taxon>Coccinellidae</taxon>
        <taxon>Epilachninae</taxon>
        <taxon>Epilachnini</taxon>
        <taxon>Henosepilachna</taxon>
    </lineage>
</organism>
<dbReference type="PANTHER" id="PTHR21533:SF19">
    <property type="entry name" value="LEUCINE-RICH PROTEIN"/>
    <property type="match status" value="1"/>
</dbReference>
<gene>
    <name evidence="3" type="ORF">WA026_000018</name>
</gene>
<accession>A0AAW1UW92</accession>
<dbReference type="EMBL" id="JARQZJ010000121">
    <property type="protein sequence ID" value="KAK9887697.1"/>
    <property type="molecule type" value="Genomic_DNA"/>
</dbReference>
<evidence type="ECO:0000259" key="2">
    <source>
        <dbReference type="PROSITE" id="PS51179"/>
    </source>
</evidence>
<dbReference type="GO" id="GO:0003700">
    <property type="term" value="F:DNA-binding transcription factor activity"/>
    <property type="evidence" value="ECO:0007669"/>
    <property type="project" value="InterPro"/>
</dbReference>
<feature type="compositionally biased region" description="Basic residues" evidence="1">
    <location>
        <begin position="9"/>
        <end position="19"/>
    </location>
</feature>
<sequence length="119" mass="13756">MPIFGNKFSPKKTPIRKAGNHISNDDNLEELVLENRVVSLQLGKHIMKFEDGVWIPESGKDASLHKSNKKLRKRIGELEEENNLLKLKSEILLNLLTQTTAESHLQQRELEKFKKDLKK</sequence>
<dbReference type="InterPro" id="IPR000327">
    <property type="entry name" value="POU_dom"/>
</dbReference>
<comment type="caution">
    <text evidence="3">The sequence shown here is derived from an EMBL/GenBank/DDBJ whole genome shotgun (WGS) entry which is preliminary data.</text>
</comment>
<dbReference type="Pfam" id="PF14645">
    <property type="entry name" value="Chibby"/>
    <property type="match status" value="1"/>
</dbReference>
<dbReference type="InterPro" id="IPR028118">
    <property type="entry name" value="Chibby_fam"/>
</dbReference>
<dbReference type="Proteomes" id="UP001431783">
    <property type="component" value="Unassembled WGS sequence"/>
</dbReference>
<dbReference type="AlphaFoldDB" id="A0AAW1UW92"/>
<dbReference type="PROSITE" id="PS51179">
    <property type="entry name" value="POU_3"/>
    <property type="match status" value="1"/>
</dbReference>
<feature type="region of interest" description="Disordered" evidence="1">
    <location>
        <begin position="1"/>
        <end position="21"/>
    </location>
</feature>
<feature type="domain" description="POU-specific" evidence="2">
    <location>
        <begin position="102"/>
        <end position="119"/>
    </location>
</feature>
<evidence type="ECO:0000256" key="1">
    <source>
        <dbReference type="SAM" id="MobiDB-lite"/>
    </source>
</evidence>
<protein>
    <recommendedName>
        <fullName evidence="2">POU-specific domain-containing protein</fullName>
    </recommendedName>
</protein>
<name>A0AAW1UW92_9CUCU</name>
<evidence type="ECO:0000313" key="3">
    <source>
        <dbReference type="EMBL" id="KAK9887697.1"/>
    </source>
</evidence>
<evidence type="ECO:0000313" key="4">
    <source>
        <dbReference type="Proteomes" id="UP001431783"/>
    </source>
</evidence>
<keyword evidence="4" id="KW-1185">Reference proteome</keyword>